<keyword evidence="2" id="KW-0378">Hydrolase</keyword>
<dbReference type="AlphaFoldDB" id="A0A916NNI7"/>
<organism evidence="2 3">
    <name type="scientific">Leucobacter soli</name>
    <dbReference type="NCBI Taxonomy" id="2812850"/>
    <lineage>
        <taxon>Bacteria</taxon>
        <taxon>Bacillati</taxon>
        <taxon>Actinomycetota</taxon>
        <taxon>Actinomycetes</taxon>
        <taxon>Micrococcales</taxon>
        <taxon>Microbacteriaceae</taxon>
        <taxon>Leucobacter</taxon>
    </lineage>
</organism>
<dbReference type="InterPro" id="IPR013108">
    <property type="entry name" value="Amidohydro_3"/>
</dbReference>
<dbReference type="PANTHER" id="PTHR22642">
    <property type="entry name" value="IMIDAZOLONEPROPIONASE"/>
    <property type="match status" value="1"/>
</dbReference>
<protein>
    <submittedName>
        <fullName evidence="2">N-substituted formamide deformylase</fullName>
        <ecNumber evidence="2">3.5.1.91</ecNumber>
    </submittedName>
</protein>
<dbReference type="EC" id="3.5.1.91" evidence="2"/>
<dbReference type="Proteomes" id="UP000693892">
    <property type="component" value="Unassembled WGS sequence"/>
</dbReference>
<comment type="caution">
    <text evidence="2">The sequence shown here is derived from an EMBL/GenBank/DDBJ whole genome shotgun (WGS) entry which is preliminary data.</text>
</comment>
<gene>
    <name evidence="2" type="primary">nfdA_6</name>
    <name evidence="2" type="ORF">LEUCIP111803_01081</name>
</gene>
<reference evidence="2" key="1">
    <citation type="submission" date="2021-06" db="EMBL/GenBank/DDBJ databases">
        <authorList>
            <person name="Criscuolo A."/>
        </authorList>
    </citation>
    <scope>NUCLEOTIDE SEQUENCE</scope>
    <source>
        <strain evidence="2">CIP111803</strain>
    </source>
</reference>
<name>A0A916NNI7_9MICO</name>
<dbReference type="EMBL" id="CAJVAP010000010">
    <property type="protein sequence ID" value="CAG7608089.1"/>
    <property type="molecule type" value="Genomic_DNA"/>
</dbReference>
<accession>A0A916NNI7</accession>
<keyword evidence="3" id="KW-1185">Reference proteome</keyword>
<dbReference type="RefSeq" id="WP_218114706.1">
    <property type="nucleotide sequence ID" value="NZ_CAJVAP010000010.1"/>
</dbReference>
<dbReference type="PANTHER" id="PTHR22642:SF2">
    <property type="entry name" value="PROTEIN LONG AFTER FAR-RED 3"/>
    <property type="match status" value="1"/>
</dbReference>
<evidence type="ECO:0000313" key="3">
    <source>
        <dbReference type="Proteomes" id="UP000693892"/>
    </source>
</evidence>
<dbReference type="GO" id="GO:0016787">
    <property type="term" value="F:hydrolase activity"/>
    <property type="evidence" value="ECO:0007669"/>
    <property type="project" value="UniProtKB-KW"/>
</dbReference>
<dbReference type="Pfam" id="PF07969">
    <property type="entry name" value="Amidohydro_3"/>
    <property type="match status" value="1"/>
</dbReference>
<sequence length="561" mass="60553">MSAHAAGAPVGEPRPADRILLAGRVHSMLAPDEETRDRAVLIESGRIQGVVPRDTIRDFTGPATETVDLGDTTLLPGFVDPHAHVEVAAVSQHGVVDVRVPLCRNIGDVLRTLRAAVPRARGRWIVAQGNLFFDKKLDDGRFPTRAELDAVSRDHAIVIRAGGHLSILNSTALELSGIGRGYEATQGSITGKPTVERDERGEPTGIVMEMDNLIPFPRPDDHELLPALESGVRDMFTRHGVTTIGEISETVSGLRAFRAGIADGRIRSRIQAYLWVPGTLDLATACDPETLVSLGGDDPARFGIRGVKVFSDGGFSAARAAIGTEYVHQPGSCGEVALGRDELLEIYRSTQAAGLHLAVHANGDRAQLEVCRALVEARERFGEHPQIRIEHAGNFVPDYARLSSAWREAGIVPVPQPIFIRNFGEFVPEYVGDQAWTQQFPFRTMLADGWEISGSSDVWIGSDYHQTKPMRSVAATIDRLTFHGRALDPSQSIGVWQALRMHTHGGARALGLHGELGSLAVGAHADLVALDADPMSVRAEDLESIAAERVILAGEDAPLPE</sequence>
<evidence type="ECO:0000259" key="1">
    <source>
        <dbReference type="Pfam" id="PF07969"/>
    </source>
</evidence>
<feature type="domain" description="Amidohydrolase 3" evidence="1">
    <location>
        <begin position="65"/>
        <end position="555"/>
    </location>
</feature>
<evidence type="ECO:0000313" key="2">
    <source>
        <dbReference type="EMBL" id="CAG7608089.1"/>
    </source>
</evidence>
<proteinExistence type="predicted"/>